<dbReference type="EMBL" id="JARGYC010000055">
    <property type="protein sequence ID" value="MDF0602583.1"/>
    <property type="molecule type" value="Genomic_DNA"/>
</dbReference>
<gene>
    <name evidence="2" type="ORF">P1J78_17735</name>
</gene>
<dbReference type="Pfam" id="PF11319">
    <property type="entry name" value="VasI"/>
    <property type="match status" value="1"/>
</dbReference>
<dbReference type="RefSeq" id="WP_275568710.1">
    <property type="nucleotide sequence ID" value="NZ_JARGYC010000055.1"/>
</dbReference>
<feature type="chain" id="PRO_5042082979" evidence="1">
    <location>
        <begin position="21"/>
        <end position="202"/>
    </location>
</feature>
<dbReference type="AlphaFoldDB" id="A0AAE3NQW4"/>
<sequence length="202" mass="22088">MMRAVGIVAAIGMLGAPAFALDDCVEIENDLDRLACYDRAAGRTPVTEVDQDAGGDWMVRTETSEFTDTTNVYLTVESEEPLRCNMFGTPQHANLILRCLEDTTSLFIATDCHLTSGHGGYGQVEYRIDDRPAVSKGFDASTSNNSLGLWNGGRSIPLVKELLGAERLLVRFTPFNESPATARFDITGLEQAIAPLREACHW</sequence>
<dbReference type="InterPro" id="IPR017738">
    <property type="entry name" value="T6SS-assoc_VCA0118"/>
</dbReference>
<keyword evidence="3" id="KW-1185">Reference proteome</keyword>
<name>A0AAE3NQW4_9RHOB</name>
<evidence type="ECO:0000313" key="3">
    <source>
        <dbReference type="Proteomes" id="UP001220964"/>
    </source>
</evidence>
<evidence type="ECO:0000256" key="1">
    <source>
        <dbReference type="SAM" id="SignalP"/>
    </source>
</evidence>
<evidence type="ECO:0000313" key="2">
    <source>
        <dbReference type="EMBL" id="MDF0602583.1"/>
    </source>
</evidence>
<organism evidence="2 3">
    <name type="scientific">Psychromarinibacter sediminicola</name>
    <dbReference type="NCBI Taxonomy" id="3033385"/>
    <lineage>
        <taxon>Bacteria</taxon>
        <taxon>Pseudomonadati</taxon>
        <taxon>Pseudomonadota</taxon>
        <taxon>Alphaproteobacteria</taxon>
        <taxon>Rhodobacterales</taxon>
        <taxon>Paracoccaceae</taxon>
        <taxon>Psychromarinibacter</taxon>
    </lineage>
</organism>
<feature type="signal peptide" evidence="1">
    <location>
        <begin position="1"/>
        <end position="20"/>
    </location>
</feature>
<dbReference type="Proteomes" id="UP001220964">
    <property type="component" value="Unassembled WGS sequence"/>
</dbReference>
<protein>
    <submittedName>
        <fullName evidence="2">Type VI secretion system-associated protein TagO</fullName>
    </submittedName>
</protein>
<comment type="caution">
    <text evidence="2">The sequence shown here is derived from an EMBL/GenBank/DDBJ whole genome shotgun (WGS) entry which is preliminary data.</text>
</comment>
<keyword evidence="1" id="KW-0732">Signal</keyword>
<proteinExistence type="predicted"/>
<reference evidence="2" key="1">
    <citation type="submission" date="2023-03" db="EMBL/GenBank/DDBJ databases">
        <title>Multiphase analysis and comparison of six strains from genera Psychromarinibacter, Lutimaribacter, and Maritimibacter, including a novel species: Psychromarinibacter sediminicola sp. nov.</title>
        <authorList>
            <person name="Wang Y.-H."/>
            <person name="Ye M.-Q."/>
            <person name="Du Z.-J."/>
        </authorList>
    </citation>
    <scope>NUCLEOTIDE SEQUENCE</scope>
    <source>
        <strain evidence="2">C21-152</strain>
    </source>
</reference>
<accession>A0AAE3NQW4</accession>